<reference evidence="2" key="1">
    <citation type="submission" date="2021-01" db="EMBL/GenBank/DDBJ databases">
        <title>Modified the classification status of verrucomicrobia.</title>
        <authorList>
            <person name="Feng X."/>
        </authorList>
    </citation>
    <scope>NUCLEOTIDE SEQUENCE</scope>
    <source>
        <strain evidence="2">_KCTC 22039</strain>
    </source>
</reference>
<dbReference type="EMBL" id="JAENIM010000039">
    <property type="protein sequence ID" value="MBK1791526.1"/>
    <property type="molecule type" value="Genomic_DNA"/>
</dbReference>
<evidence type="ECO:0000256" key="1">
    <source>
        <dbReference type="SAM" id="MobiDB-lite"/>
    </source>
</evidence>
<gene>
    <name evidence="2" type="ORF">JIN82_10220</name>
</gene>
<dbReference type="AlphaFoldDB" id="A0A8J7MDZ8"/>
<evidence type="ECO:0000313" key="3">
    <source>
        <dbReference type="Proteomes" id="UP000624703"/>
    </source>
</evidence>
<dbReference type="RefSeq" id="WP_200311526.1">
    <property type="nucleotide sequence ID" value="NZ_JAENIM010000039.1"/>
</dbReference>
<comment type="caution">
    <text evidence="2">The sequence shown here is derived from an EMBL/GenBank/DDBJ whole genome shotgun (WGS) entry which is preliminary data.</text>
</comment>
<keyword evidence="3" id="KW-1185">Reference proteome</keyword>
<sequence length="62" mass="6991">MIQENSDYKPLNNGSPPVKMDEVGRRAQAAANRAAEKMIERKRRLGHKVVIYKDGKVLTVDP</sequence>
<dbReference type="Proteomes" id="UP000624703">
    <property type="component" value="Unassembled WGS sequence"/>
</dbReference>
<accession>A0A8J7MDZ8</accession>
<organism evidence="2 3">
    <name type="scientific">Persicirhabdus sediminis</name>
    <dbReference type="NCBI Taxonomy" id="454144"/>
    <lineage>
        <taxon>Bacteria</taxon>
        <taxon>Pseudomonadati</taxon>
        <taxon>Verrucomicrobiota</taxon>
        <taxon>Verrucomicrobiia</taxon>
        <taxon>Verrucomicrobiales</taxon>
        <taxon>Verrucomicrobiaceae</taxon>
        <taxon>Persicirhabdus</taxon>
    </lineage>
</organism>
<name>A0A8J7MDZ8_9BACT</name>
<evidence type="ECO:0000313" key="2">
    <source>
        <dbReference type="EMBL" id="MBK1791526.1"/>
    </source>
</evidence>
<feature type="region of interest" description="Disordered" evidence="1">
    <location>
        <begin position="1"/>
        <end position="22"/>
    </location>
</feature>
<protein>
    <submittedName>
        <fullName evidence="2">Uncharacterized protein</fullName>
    </submittedName>
</protein>
<proteinExistence type="predicted"/>